<evidence type="ECO:0000256" key="1">
    <source>
        <dbReference type="SAM" id="MobiDB-lite"/>
    </source>
</evidence>
<dbReference type="Proteomes" id="UP000719766">
    <property type="component" value="Unassembled WGS sequence"/>
</dbReference>
<organism evidence="2 3">
    <name type="scientific">Suillus plorans</name>
    <dbReference type="NCBI Taxonomy" id="116603"/>
    <lineage>
        <taxon>Eukaryota</taxon>
        <taxon>Fungi</taxon>
        <taxon>Dikarya</taxon>
        <taxon>Basidiomycota</taxon>
        <taxon>Agaricomycotina</taxon>
        <taxon>Agaricomycetes</taxon>
        <taxon>Agaricomycetidae</taxon>
        <taxon>Boletales</taxon>
        <taxon>Suillineae</taxon>
        <taxon>Suillaceae</taxon>
        <taxon>Suillus</taxon>
    </lineage>
</organism>
<accession>A0A9P7AA42</accession>
<name>A0A9P7AA42_9AGAM</name>
<feature type="region of interest" description="Disordered" evidence="1">
    <location>
        <begin position="1"/>
        <end position="22"/>
    </location>
</feature>
<feature type="region of interest" description="Disordered" evidence="1">
    <location>
        <begin position="428"/>
        <end position="520"/>
    </location>
</feature>
<feature type="compositionally biased region" description="Basic and acidic residues" evidence="1">
    <location>
        <begin position="463"/>
        <end position="474"/>
    </location>
</feature>
<dbReference type="OrthoDB" id="3149423at2759"/>
<feature type="compositionally biased region" description="Polar residues" evidence="1">
    <location>
        <begin position="567"/>
        <end position="576"/>
    </location>
</feature>
<dbReference type="EMBL" id="JABBWE010000148">
    <property type="protein sequence ID" value="KAG1784422.1"/>
    <property type="molecule type" value="Genomic_DNA"/>
</dbReference>
<gene>
    <name evidence="2" type="ORF">HD556DRAFT_1451801</name>
</gene>
<dbReference type="RefSeq" id="XP_041151907.1">
    <property type="nucleotide sequence ID" value="XM_041308035.1"/>
</dbReference>
<reference evidence="2" key="1">
    <citation type="journal article" date="2020" name="New Phytol.">
        <title>Comparative genomics reveals dynamic genome evolution in host specialist ectomycorrhizal fungi.</title>
        <authorList>
            <person name="Lofgren L.A."/>
            <person name="Nguyen N.H."/>
            <person name="Vilgalys R."/>
            <person name="Ruytinx J."/>
            <person name="Liao H.L."/>
            <person name="Branco S."/>
            <person name="Kuo A."/>
            <person name="LaButti K."/>
            <person name="Lipzen A."/>
            <person name="Andreopoulos W."/>
            <person name="Pangilinan J."/>
            <person name="Riley R."/>
            <person name="Hundley H."/>
            <person name="Na H."/>
            <person name="Barry K."/>
            <person name="Grigoriev I.V."/>
            <person name="Stajich J.E."/>
            <person name="Kennedy P.G."/>
        </authorList>
    </citation>
    <scope>NUCLEOTIDE SEQUENCE</scope>
    <source>
        <strain evidence="2">S12</strain>
    </source>
</reference>
<feature type="region of interest" description="Disordered" evidence="1">
    <location>
        <begin position="538"/>
        <end position="594"/>
    </location>
</feature>
<dbReference type="GeneID" id="64601799"/>
<dbReference type="AlphaFoldDB" id="A0A9P7AA42"/>
<feature type="compositionally biased region" description="Polar residues" evidence="1">
    <location>
        <begin position="433"/>
        <end position="445"/>
    </location>
</feature>
<comment type="caution">
    <text evidence="2">The sequence shown here is derived from an EMBL/GenBank/DDBJ whole genome shotgun (WGS) entry which is preliminary data.</text>
</comment>
<evidence type="ECO:0000313" key="3">
    <source>
        <dbReference type="Proteomes" id="UP000719766"/>
    </source>
</evidence>
<evidence type="ECO:0000313" key="2">
    <source>
        <dbReference type="EMBL" id="KAG1784422.1"/>
    </source>
</evidence>
<keyword evidence="3" id="KW-1185">Reference proteome</keyword>
<sequence length="594" mass="67415">MAKVYNESHMSETTPLEESPIPLTDPVERIATMLTPATARAIEWLAKTILTFVHPILFADDASPVFWWSFSIKEVIPPTRTSGRHRARQPQSQKLTDKEILELKNYLPEWTAAKRSEKRGIFTAIARAARLFAPKVDQKQWKKRKQVYKTWLFNNKKKKERKDTIKYGRKWMPRMVVYQQKHEEVLKRIEDESGVKPGDPGMFKHYQAAVKRVMAELDDDELEKAKETAEEWSNNCPPPEIQAQVARKKGPAYMEHFSNRDNEKGEVLFGMHDDNEALGDGDSFMKTKDWEDIEPVWQEYMQEQFGAGARDGGPFELEMDGEGMPLLPDITDTKLEEKKAIVRAFLTSHYRICSGKDKAVVPWSAIVQSQDDFVAWTYLPADVDLKEPSKLQNWDTTALLHFWHAWQETGEGPTFLFKAWKNKDGDMVPSVISGKSPSPQTSIVRKQQRVTIRGPQDSSTEAESDKESATNHTEDDVDDDLADGRHPLKKPRTGGPTPKGTAVPRAIPKPRLAKPAKKGALLTSRMGDLLAGLTEDATSEVREDVEMEESITPPAQKRGRGKKVTVEPSTRTTRSKLQMPVDSTPRVTRAWGRT</sequence>
<protein>
    <submittedName>
        <fullName evidence="2">Uncharacterized protein</fullName>
    </submittedName>
</protein>
<proteinExistence type="predicted"/>